<keyword evidence="2" id="KW-1185">Reference proteome</keyword>
<organism evidence="1 2">
    <name type="scientific">Coniosporium uncinatum</name>
    <dbReference type="NCBI Taxonomy" id="93489"/>
    <lineage>
        <taxon>Eukaryota</taxon>
        <taxon>Fungi</taxon>
        <taxon>Dikarya</taxon>
        <taxon>Ascomycota</taxon>
        <taxon>Pezizomycotina</taxon>
        <taxon>Dothideomycetes</taxon>
        <taxon>Dothideomycetes incertae sedis</taxon>
        <taxon>Coniosporium</taxon>
    </lineage>
</organism>
<evidence type="ECO:0000313" key="2">
    <source>
        <dbReference type="Proteomes" id="UP001186974"/>
    </source>
</evidence>
<sequence>VCRDAIFENLQVLKRMGDRVAMIRREVVEVRGMPWPEDVRAGEGEKGGRGEVDGESGAADGAVNGAVDGAADGGQTRQPNGRLTDEELARQMAERMREEGEGEEDGVHL</sequence>
<evidence type="ECO:0000313" key="1">
    <source>
        <dbReference type="EMBL" id="KAK3045533.1"/>
    </source>
</evidence>
<reference evidence="1" key="1">
    <citation type="submission" date="2024-09" db="EMBL/GenBank/DDBJ databases">
        <title>Black Yeasts Isolated from many extreme environments.</title>
        <authorList>
            <person name="Coleine C."/>
            <person name="Stajich J.E."/>
            <person name="Selbmann L."/>
        </authorList>
    </citation>
    <scope>NUCLEOTIDE SEQUENCE</scope>
    <source>
        <strain evidence="1">CCFEE 5737</strain>
    </source>
</reference>
<accession>A0ACC3CVU4</accession>
<comment type="caution">
    <text evidence="1">The sequence shown here is derived from an EMBL/GenBank/DDBJ whole genome shotgun (WGS) entry which is preliminary data.</text>
</comment>
<dbReference type="EMBL" id="JAWDJW010010613">
    <property type="protein sequence ID" value="KAK3045533.1"/>
    <property type="molecule type" value="Genomic_DNA"/>
</dbReference>
<dbReference type="Proteomes" id="UP001186974">
    <property type="component" value="Unassembled WGS sequence"/>
</dbReference>
<feature type="non-terminal residue" evidence="1">
    <location>
        <position position="1"/>
    </location>
</feature>
<protein>
    <submittedName>
        <fullName evidence="1">Uncharacterized protein</fullName>
    </submittedName>
</protein>
<proteinExistence type="predicted"/>
<gene>
    <name evidence="1" type="ORF">LTS18_013718</name>
</gene>
<name>A0ACC3CVU4_9PEZI</name>